<comment type="caution">
    <text evidence="3">The sequence shown here is derived from an EMBL/GenBank/DDBJ whole genome shotgun (WGS) entry which is preliminary data.</text>
</comment>
<keyword evidence="2" id="KW-0732">Signal</keyword>
<keyword evidence="4" id="KW-1185">Reference proteome</keyword>
<evidence type="ECO:0000313" key="4">
    <source>
        <dbReference type="Proteomes" id="UP000245880"/>
    </source>
</evidence>
<evidence type="ECO:0000256" key="2">
    <source>
        <dbReference type="SAM" id="SignalP"/>
    </source>
</evidence>
<dbReference type="RefSeq" id="WP_146202286.1">
    <property type="nucleotide sequence ID" value="NZ_QGDT01000007.1"/>
</dbReference>
<feature type="transmembrane region" description="Helical" evidence="1">
    <location>
        <begin position="178"/>
        <end position="198"/>
    </location>
</feature>
<evidence type="ECO:0000256" key="1">
    <source>
        <dbReference type="SAM" id="Phobius"/>
    </source>
</evidence>
<dbReference type="EMBL" id="QGDT01000007">
    <property type="protein sequence ID" value="PWJ57443.1"/>
    <property type="molecule type" value="Genomic_DNA"/>
</dbReference>
<reference evidence="3 4" key="1">
    <citation type="submission" date="2018-03" db="EMBL/GenBank/DDBJ databases">
        <title>Genomic Encyclopedia of Archaeal and Bacterial Type Strains, Phase II (KMG-II): from individual species to whole genera.</title>
        <authorList>
            <person name="Goeker M."/>
        </authorList>
    </citation>
    <scope>NUCLEOTIDE SEQUENCE [LARGE SCALE GENOMIC DNA]</scope>
    <source>
        <strain evidence="3 4">DSM 100346</strain>
    </source>
</reference>
<sequence length="246" mass="27673">MWHSLMVILIPLLALLFPPVCAQAPKSEMIVLRDSTVLETHIVEMSPNKLIYQELSDPDRVKKSIPLTLVYRLHFRNGLTATFSDSLIMARLRLVTTPGPVNKQPWKKVAAFGPLDHVGIYELNQALLAYQSKRRKIKIFGITFCSLTLAAGTTGMILSEKYRSENSFHLSGLNPYTASHMLMFIGFTGFFVVGTISLNEHVHSKYQSLSVEQELNRRKNMLGRLQLGPSYIPEGQIHGLTLSTTF</sequence>
<feature type="transmembrane region" description="Helical" evidence="1">
    <location>
        <begin position="139"/>
        <end position="158"/>
    </location>
</feature>
<feature type="signal peptide" evidence="2">
    <location>
        <begin position="1"/>
        <end position="22"/>
    </location>
</feature>
<accession>A0A316AIC0</accession>
<name>A0A316AIC0_9BACT</name>
<dbReference type="AlphaFoldDB" id="A0A316AIC0"/>
<evidence type="ECO:0000313" key="3">
    <source>
        <dbReference type="EMBL" id="PWJ57443.1"/>
    </source>
</evidence>
<keyword evidence="1" id="KW-0472">Membrane</keyword>
<protein>
    <submittedName>
        <fullName evidence="3">Uncharacterized protein</fullName>
    </submittedName>
</protein>
<keyword evidence="1" id="KW-0812">Transmembrane</keyword>
<dbReference type="Proteomes" id="UP000245880">
    <property type="component" value="Unassembled WGS sequence"/>
</dbReference>
<proteinExistence type="predicted"/>
<keyword evidence="1" id="KW-1133">Transmembrane helix</keyword>
<organism evidence="3 4">
    <name type="scientific">Dyadobacter jejuensis</name>
    <dbReference type="NCBI Taxonomy" id="1082580"/>
    <lineage>
        <taxon>Bacteria</taxon>
        <taxon>Pseudomonadati</taxon>
        <taxon>Bacteroidota</taxon>
        <taxon>Cytophagia</taxon>
        <taxon>Cytophagales</taxon>
        <taxon>Spirosomataceae</taxon>
        <taxon>Dyadobacter</taxon>
    </lineage>
</organism>
<feature type="chain" id="PRO_5016454703" evidence="2">
    <location>
        <begin position="23"/>
        <end position="246"/>
    </location>
</feature>
<gene>
    <name evidence="3" type="ORF">CLV98_107151</name>
</gene>